<dbReference type="AlphaFoldDB" id="A0A3P8E0V0"/>
<protein>
    <submittedName>
        <fullName evidence="1">Uncharacterized protein</fullName>
    </submittedName>
</protein>
<dbReference type="EMBL" id="UZAL01028044">
    <property type="protein sequence ID" value="VDP38014.1"/>
    <property type="molecule type" value="Genomic_DNA"/>
</dbReference>
<sequence length="70" mass="7778">MTFHRNVLSDGLSLYCFFSNSSIRSCFLLTFARSPIPRDSLSASRRSIASTCNRLRVSKSTGPPPPPRSE</sequence>
<reference evidence="1 2" key="1">
    <citation type="submission" date="2018-11" db="EMBL/GenBank/DDBJ databases">
        <authorList>
            <consortium name="Pathogen Informatics"/>
        </authorList>
    </citation>
    <scope>NUCLEOTIDE SEQUENCE [LARGE SCALE GENOMIC DNA]</scope>
    <source>
        <strain>Denwood</strain>
        <strain evidence="2">Zambia</strain>
    </source>
</reference>
<organism evidence="1 2">
    <name type="scientific">Schistosoma mattheei</name>
    <dbReference type="NCBI Taxonomy" id="31246"/>
    <lineage>
        <taxon>Eukaryota</taxon>
        <taxon>Metazoa</taxon>
        <taxon>Spiralia</taxon>
        <taxon>Lophotrochozoa</taxon>
        <taxon>Platyhelminthes</taxon>
        <taxon>Trematoda</taxon>
        <taxon>Digenea</taxon>
        <taxon>Strigeidida</taxon>
        <taxon>Schistosomatoidea</taxon>
        <taxon>Schistosomatidae</taxon>
        <taxon>Schistosoma</taxon>
    </lineage>
</organism>
<name>A0A3P8E0V0_9TREM</name>
<keyword evidence="2" id="KW-1185">Reference proteome</keyword>
<accession>A0A3P8E0V0</accession>
<proteinExistence type="predicted"/>
<dbReference type="Proteomes" id="UP000269396">
    <property type="component" value="Unassembled WGS sequence"/>
</dbReference>
<evidence type="ECO:0000313" key="2">
    <source>
        <dbReference type="Proteomes" id="UP000269396"/>
    </source>
</evidence>
<evidence type="ECO:0000313" key="1">
    <source>
        <dbReference type="EMBL" id="VDP38014.1"/>
    </source>
</evidence>
<gene>
    <name evidence="1" type="ORF">SMTD_LOCUS7190</name>
</gene>